<dbReference type="PANTHER" id="PTHR24305">
    <property type="entry name" value="CYTOCHROME P450"/>
    <property type="match status" value="1"/>
</dbReference>
<evidence type="ECO:0000313" key="17">
    <source>
        <dbReference type="Proteomes" id="UP001383192"/>
    </source>
</evidence>
<keyword evidence="7 13" id="KW-0479">Metal-binding</keyword>
<evidence type="ECO:0000256" key="11">
    <source>
        <dbReference type="ARBA" id="ARBA00023033"/>
    </source>
</evidence>
<comment type="pathway">
    <text evidence="3">Secondary metabolite biosynthesis; terpenoid biosynthesis.</text>
</comment>
<keyword evidence="12 15" id="KW-0472">Membrane</keyword>
<dbReference type="PRINTS" id="PR00385">
    <property type="entry name" value="P450"/>
</dbReference>
<evidence type="ECO:0000256" key="4">
    <source>
        <dbReference type="ARBA" id="ARBA00010617"/>
    </source>
</evidence>
<keyword evidence="5 13" id="KW-0349">Heme</keyword>
<feature type="binding site" description="axial binding residue" evidence="13">
    <location>
        <position position="458"/>
    </location>
    <ligand>
        <name>heme</name>
        <dbReference type="ChEBI" id="CHEBI:30413"/>
    </ligand>
    <ligandPart>
        <name>Fe</name>
        <dbReference type="ChEBI" id="CHEBI:18248"/>
    </ligandPart>
</feature>
<keyword evidence="17" id="KW-1185">Reference proteome</keyword>
<dbReference type="PROSITE" id="PS00086">
    <property type="entry name" value="CYTOCHROME_P450"/>
    <property type="match status" value="1"/>
</dbReference>
<dbReference type="Gene3D" id="1.10.630.10">
    <property type="entry name" value="Cytochrome P450"/>
    <property type="match status" value="1"/>
</dbReference>
<sequence>MSYSSLAYIPLGVLSIWVLLAIRTKRRSLKFLRGPPNTSLLLGNEYDILQQLEVSGVFLQWMEEYGAAYRAKTVLNVGRVSGHQVLFRNSLQQEDMLIVTDPKALQHMFHKSSYHFPKSADTVFNSTRVFGPGLTAVQGQVHQRQRKIMTPAFSAAQIRPFVAIFQKVTTSATIFDFEFGALDTKNNHLAGMVRDLFVDSVQPTKARYLWNRMRTHYLPSALASIGTTLHPTKEDIRFKNWLVASKAEAKVLYRNKLQGETSESAENDVLGVISRSLDAEDSQKRMDAEEALSQMATVILAGHETSGNTLSWLIYELAKCPADQERLFKEIKHVREQKGDSEDLTATDFDSMPFLHAVVKETLRLHPIVNRLIRDAEDEDVIPLAFPVVSASGEMLSGIPVTKGQRIWVSVVGYNYMKEVWGEDAYEWNPDRHLDGKRATTLGVYGNLMTFGAGVRSCIGWRFAVHEIQTVAALLVESFTFSMIPGVEIEMMNAQFSVPIVKGKMKEGTQMPVRVRVRE</sequence>
<dbReference type="PANTHER" id="PTHR24305:SF166">
    <property type="entry name" value="CYTOCHROME P450 12A4, MITOCHONDRIAL-RELATED"/>
    <property type="match status" value="1"/>
</dbReference>
<evidence type="ECO:0000256" key="13">
    <source>
        <dbReference type="PIRSR" id="PIRSR602403-1"/>
    </source>
</evidence>
<proteinExistence type="inferred from homology"/>
<evidence type="ECO:0000256" key="7">
    <source>
        <dbReference type="ARBA" id="ARBA00022723"/>
    </source>
</evidence>
<evidence type="ECO:0000256" key="14">
    <source>
        <dbReference type="RuleBase" id="RU000461"/>
    </source>
</evidence>
<dbReference type="InterPro" id="IPR036396">
    <property type="entry name" value="Cyt_P450_sf"/>
</dbReference>
<comment type="caution">
    <text evidence="16">The sequence shown here is derived from an EMBL/GenBank/DDBJ whole genome shotgun (WGS) entry which is preliminary data.</text>
</comment>
<dbReference type="GO" id="GO:0004497">
    <property type="term" value="F:monooxygenase activity"/>
    <property type="evidence" value="ECO:0007669"/>
    <property type="project" value="UniProtKB-KW"/>
</dbReference>
<protein>
    <recommendedName>
        <fullName evidence="18">Cytochrome P450</fullName>
    </recommendedName>
</protein>
<accession>A0AAW0BW49</accession>
<evidence type="ECO:0000256" key="15">
    <source>
        <dbReference type="SAM" id="Phobius"/>
    </source>
</evidence>
<dbReference type="GO" id="GO:0016705">
    <property type="term" value="F:oxidoreductase activity, acting on paired donors, with incorporation or reduction of molecular oxygen"/>
    <property type="evidence" value="ECO:0007669"/>
    <property type="project" value="InterPro"/>
</dbReference>
<evidence type="ECO:0000256" key="6">
    <source>
        <dbReference type="ARBA" id="ARBA00022692"/>
    </source>
</evidence>
<dbReference type="EMBL" id="JAYKXP010000071">
    <property type="protein sequence ID" value="KAK7031129.1"/>
    <property type="molecule type" value="Genomic_DNA"/>
</dbReference>
<evidence type="ECO:0000256" key="5">
    <source>
        <dbReference type="ARBA" id="ARBA00022617"/>
    </source>
</evidence>
<dbReference type="Pfam" id="PF00067">
    <property type="entry name" value="p450"/>
    <property type="match status" value="1"/>
</dbReference>
<evidence type="ECO:0000256" key="9">
    <source>
        <dbReference type="ARBA" id="ARBA00023002"/>
    </source>
</evidence>
<evidence type="ECO:0000256" key="1">
    <source>
        <dbReference type="ARBA" id="ARBA00001971"/>
    </source>
</evidence>
<evidence type="ECO:0000256" key="8">
    <source>
        <dbReference type="ARBA" id="ARBA00022989"/>
    </source>
</evidence>
<gene>
    <name evidence="16" type="ORF">VNI00_013737</name>
</gene>
<dbReference type="Proteomes" id="UP001383192">
    <property type="component" value="Unassembled WGS sequence"/>
</dbReference>
<keyword evidence="10 13" id="KW-0408">Iron</keyword>
<evidence type="ECO:0000256" key="10">
    <source>
        <dbReference type="ARBA" id="ARBA00023004"/>
    </source>
</evidence>
<dbReference type="InterPro" id="IPR002403">
    <property type="entry name" value="Cyt_P450_E_grp-IV"/>
</dbReference>
<reference evidence="16 17" key="1">
    <citation type="submission" date="2024-01" db="EMBL/GenBank/DDBJ databases">
        <title>A draft genome for a cacao thread blight-causing isolate of Paramarasmius palmivorus.</title>
        <authorList>
            <person name="Baruah I.K."/>
            <person name="Bukari Y."/>
            <person name="Amoako-Attah I."/>
            <person name="Meinhardt L.W."/>
            <person name="Bailey B.A."/>
            <person name="Cohen S.P."/>
        </authorList>
    </citation>
    <scope>NUCLEOTIDE SEQUENCE [LARGE SCALE GENOMIC DNA]</scope>
    <source>
        <strain evidence="16 17">GH-12</strain>
    </source>
</reference>
<dbReference type="SUPFAM" id="SSF48264">
    <property type="entry name" value="Cytochrome P450"/>
    <property type="match status" value="1"/>
</dbReference>
<evidence type="ECO:0000313" key="16">
    <source>
        <dbReference type="EMBL" id="KAK7031129.1"/>
    </source>
</evidence>
<dbReference type="PRINTS" id="PR00465">
    <property type="entry name" value="EP450IV"/>
</dbReference>
<dbReference type="InterPro" id="IPR001128">
    <property type="entry name" value="Cyt_P450"/>
</dbReference>
<evidence type="ECO:0000256" key="3">
    <source>
        <dbReference type="ARBA" id="ARBA00004721"/>
    </source>
</evidence>
<dbReference type="InterPro" id="IPR050121">
    <property type="entry name" value="Cytochrome_P450_monoxygenase"/>
</dbReference>
<dbReference type="InterPro" id="IPR017972">
    <property type="entry name" value="Cyt_P450_CS"/>
</dbReference>
<evidence type="ECO:0000256" key="12">
    <source>
        <dbReference type="ARBA" id="ARBA00023136"/>
    </source>
</evidence>
<keyword evidence="11 14" id="KW-0503">Monooxygenase</keyword>
<keyword evidence="9 14" id="KW-0560">Oxidoreductase</keyword>
<organism evidence="16 17">
    <name type="scientific">Paramarasmius palmivorus</name>
    <dbReference type="NCBI Taxonomy" id="297713"/>
    <lineage>
        <taxon>Eukaryota</taxon>
        <taxon>Fungi</taxon>
        <taxon>Dikarya</taxon>
        <taxon>Basidiomycota</taxon>
        <taxon>Agaricomycotina</taxon>
        <taxon>Agaricomycetes</taxon>
        <taxon>Agaricomycetidae</taxon>
        <taxon>Agaricales</taxon>
        <taxon>Marasmiineae</taxon>
        <taxon>Marasmiaceae</taxon>
        <taxon>Paramarasmius</taxon>
    </lineage>
</organism>
<dbReference type="GO" id="GO:0016020">
    <property type="term" value="C:membrane"/>
    <property type="evidence" value="ECO:0007669"/>
    <property type="project" value="UniProtKB-SubCell"/>
</dbReference>
<keyword evidence="6 15" id="KW-0812">Transmembrane</keyword>
<comment type="cofactor">
    <cofactor evidence="1 13">
        <name>heme</name>
        <dbReference type="ChEBI" id="CHEBI:30413"/>
    </cofactor>
</comment>
<evidence type="ECO:0000256" key="2">
    <source>
        <dbReference type="ARBA" id="ARBA00004370"/>
    </source>
</evidence>
<comment type="similarity">
    <text evidence="4 14">Belongs to the cytochrome P450 family.</text>
</comment>
<keyword evidence="8 15" id="KW-1133">Transmembrane helix</keyword>
<name>A0AAW0BW49_9AGAR</name>
<feature type="transmembrane region" description="Helical" evidence="15">
    <location>
        <begin position="6"/>
        <end position="23"/>
    </location>
</feature>
<evidence type="ECO:0008006" key="18">
    <source>
        <dbReference type="Google" id="ProtNLM"/>
    </source>
</evidence>
<comment type="subcellular location">
    <subcellularLocation>
        <location evidence="2">Membrane</location>
    </subcellularLocation>
</comment>
<dbReference type="GO" id="GO:0020037">
    <property type="term" value="F:heme binding"/>
    <property type="evidence" value="ECO:0007669"/>
    <property type="project" value="InterPro"/>
</dbReference>
<dbReference type="GO" id="GO:0005506">
    <property type="term" value="F:iron ion binding"/>
    <property type="evidence" value="ECO:0007669"/>
    <property type="project" value="InterPro"/>
</dbReference>
<dbReference type="AlphaFoldDB" id="A0AAW0BW49"/>